<dbReference type="EMBL" id="DAAOCB010000006">
    <property type="protein sequence ID" value="HAD2402499.1"/>
    <property type="molecule type" value="Genomic_DNA"/>
</dbReference>
<evidence type="ECO:0000313" key="8">
    <source>
        <dbReference type="EMBL" id="HAD2888505.1"/>
    </source>
</evidence>
<reference evidence="1" key="3">
    <citation type="submission" date="2019-09" db="EMBL/GenBank/DDBJ databases">
        <authorList>
            <person name="Ashton P.M."/>
            <person name="Dallman T."/>
            <person name="Nair S."/>
            <person name="De Pinna E."/>
            <person name="Peters T."/>
            <person name="Grant K."/>
        </authorList>
    </citation>
    <scope>NUCLEOTIDE SEQUENCE</scope>
    <source>
        <strain evidence="1">797590</strain>
        <strain evidence="2">802759</strain>
    </source>
</reference>
<evidence type="ECO:0000313" key="3">
    <source>
        <dbReference type="EMBL" id="HAD2189701.1"/>
    </source>
</evidence>
<accession>A0A3U9RJ55</accession>
<evidence type="ECO:0000313" key="2">
    <source>
        <dbReference type="EMBL" id="ECW0165399.1"/>
    </source>
</evidence>
<protein>
    <submittedName>
        <fullName evidence="7">Uncharacterized protein</fullName>
    </submittedName>
</protein>
<evidence type="ECO:0000313" key="5">
    <source>
        <dbReference type="EMBL" id="HAD2280051.1"/>
    </source>
</evidence>
<dbReference type="EMBL" id="DAAOBA010000010">
    <property type="protein sequence ID" value="HAD2280051.1"/>
    <property type="molecule type" value="Genomic_DNA"/>
</dbReference>
<evidence type="ECO:0000313" key="1">
    <source>
        <dbReference type="EMBL" id="ECR2659210.1"/>
    </source>
</evidence>
<dbReference type="EMBL" id="DAAOBH010000005">
    <property type="protein sequence ID" value="HAD2307723.1"/>
    <property type="molecule type" value="Genomic_DNA"/>
</dbReference>
<organism evidence="7">
    <name type="scientific">Salmonella enterica I</name>
    <dbReference type="NCBI Taxonomy" id="59201"/>
    <lineage>
        <taxon>Bacteria</taxon>
        <taxon>Pseudomonadati</taxon>
        <taxon>Pseudomonadota</taxon>
        <taxon>Gammaproteobacteria</taxon>
        <taxon>Enterobacterales</taxon>
        <taxon>Enterobacteriaceae</taxon>
        <taxon>Salmonella</taxon>
    </lineage>
</organism>
<reference evidence="7" key="2">
    <citation type="submission" date="2019-01" db="EMBL/GenBank/DDBJ databases">
        <authorList>
            <consortium name="NCBI Pathogen Detection Project"/>
        </authorList>
    </citation>
    <scope>NUCLEOTIDE SEQUENCE</scope>
    <source>
        <strain evidence="7">Salmonella enterica subsp. enterica</strain>
    </source>
</reference>
<gene>
    <name evidence="1" type="ORF">F1J57_10535</name>
    <name evidence="2" type="ORF">F3E75_11150</name>
    <name evidence="3" type="ORF">G1G64_06675</name>
    <name evidence="6" type="ORF">G1G67_06825</name>
    <name evidence="4" type="ORF">G1G69_06825</name>
    <name evidence="5" type="ORF">G1G74_11595</name>
    <name evidence="7" type="ORF">G1G83_07935</name>
    <name evidence="8" type="ORF">G1H25_17055</name>
</gene>
<name>A0A3U9RJ55_SALET</name>
<proteinExistence type="predicted"/>
<dbReference type="EMBL" id="AAKFGN010000009">
    <property type="protein sequence ID" value="ECR2659210.1"/>
    <property type="molecule type" value="Genomic_DNA"/>
</dbReference>
<dbReference type="EMBL" id="DAAOFU010000017">
    <property type="protein sequence ID" value="HAD2888505.1"/>
    <property type="molecule type" value="Genomic_DNA"/>
</dbReference>
<evidence type="ECO:0000313" key="6">
    <source>
        <dbReference type="EMBL" id="HAD2307723.1"/>
    </source>
</evidence>
<dbReference type="EMBL" id="DAAOAH010000005">
    <property type="protein sequence ID" value="HAD2194427.1"/>
    <property type="molecule type" value="Genomic_DNA"/>
</dbReference>
<comment type="caution">
    <text evidence="7">The sequence shown here is derived from an EMBL/GenBank/DDBJ whole genome shotgun (WGS) entry which is preliminary data.</text>
</comment>
<evidence type="ECO:0000313" key="7">
    <source>
        <dbReference type="EMBL" id="HAD2402499.1"/>
    </source>
</evidence>
<dbReference type="AlphaFoldDB" id="A0A3U9RJ55"/>
<reference evidence="7" key="1">
    <citation type="journal article" date="2018" name="Genome Biol.">
        <title>SKESA: strategic k-mer extension for scrupulous assemblies.</title>
        <authorList>
            <person name="Souvorov A."/>
            <person name="Agarwala R."/>
            <person name="Lipman D.J."/>
        </authorList>
    </citation>
    <scope>NUCLEOTIDE SEQUENCE</scope>
    <source>
        <strain evidence="7">Salmonella enterica subsp. enterica</strain>
    </source>
</reference>
<dbReference type="EMBL" id="AAKUZR010000011">
    <property type="protein sequence ID" value="ECW0165399.1"/>
    <property type="molecule type" value="Genomic_DNA"/>
</dbReference>
<sequence length="70" mass="7568">MKLPAAACSILALVSKRSLTLSLSIRIISTSGRAFRLIWPALRVSPHNKCHAAFSFDTSKLTIACFSSGF</sequence>
<dbReference type="EMBL" id="DAAOAI010000005">
    <property type="protein sequence ID" value="HAD2189701.1"/>
    <property type="molecule type" value="Genomic_DNA"/>
</dbReference>
<evidence type="ECO:0000313" key="4">
    <source>
        <dbReference type="EMBL" id="HAD2194427.1"/>
    </source>
</evidence>